<evidence type="ECO:0000313" key="2">
    <source>
        <dbReference type="EMBL" id="EJK69062.1"/>
    </source>
</evidence>
<name>K0TEU9_THAOC</name>
<evidence type="ECO:0000313" key="3">
    <source>
        <dbReference type="Proteomes" id="UP000266841"/>
    </source>
</evidence>
<feature type="region of interest" description="Disordered" evidence="1">
    <location>
        <begin position="49"/>
        <end position="107"/>
    </location>
</feature>
<reference evidence="2 3" key="1">
    <citation type="journal article" date="2012" name="Genome Biol.">
        <title>Genome and low-iron response of an oceanic diatom adapted to chronic iron limitation.</title>
        <authorList>
            <person name="Lommer M."/>
            <person name="Specht M."/>
            <person name="Roy A.S."/>
            <person name="Kraemer L."/>
            <person name="Andreson R."/>
            <person name="Gutowska M.A."/>
            <person name="Wolf J."/>
            <person name="Bergner S.V."/>
            <person name="Schilhabel M.B."/>
            <person name="Klostermeier U.C."/>
            <person name="Beiko R.G."/>
            <person name="Rosenstiel P."/>
            <person name="Hippler M."/>
            <person name="Laroche J."/>
        </authorList>
    </citation>
    <scope>NUCLEOTIDE SEQUENCE [LARGE SCALE GENOMIC DNA]</scope>
    <source>
        <strain evidence="2 3">CCMP1005</strain>
    </source>
</reference>
<feature type="compositionally biased region" description="Low complexity" evidence="1">
    <location>
        <begin position="59"/>
        <end position="73"/>
    </location>
</feature>
<feature type="compositionally biased region" description="Basic and acidic residues" evidence="1">
    <location>
        <begin position="13"/>
        <end position="36"/>
    </location>
</feature>
<dbReference type="AlphaFoldDB" id="K0TEU9"/>
<keyword evidence="3" id="KW-1185">Reference proteome</keyword>
<gene>
    <name evidence="2" type="ORF">THAOC_09718</name>
</gene>
<dbReference type="Proteomes" id="UP000266841">
    <property type="component" value="Unassembled WGS sequence"/>
</dbReference>
<dbReference type="EMBL" id="AGNL01010494">
    <property type="protein sequence ID" value="EJK69062.1"/>
    <property type="molecule type" value="Genomic_DNA"/>
</dbReference>
<sequence length="163" mass="16899">MRASSLQSPGRDGGSRWDAGDAGRRPAGGKDQHFRGEIELYAVGRIRRLGMGSPGAGPGSAPTAPSATRSSASRHYDEFTASDPADRTQRTRAQVEREASDKPVGTSGVVFAQLGRVSVGKKCPDPDLTDGVPGGDSGSAWMRLKARGGTSCGIPETGDWVTG</sequence>
<accession>K0TEU9</accession>
<protein>
    <submittedName>
        <fullName evidence="2">Uncharacterized protein</fullName>
    </submittedName>
</protein>
<comment type="caution">
    <text evidence="2">The sequence shown here is derived from an EMBL/GenBank/DDBJ whole genome shotgun (WGS) entry which is preliminary data.</text>
</comment>
<proteinExistence type="predicted"/>
<feature type="compositionally biased region" description="Basic and acidic residues" evidence="1">
    <location>
        <begin position="74"/>
        <end position="101"/>
    </location>
</feature>
<feature type="region of interest" description="Disordered" evidence="1">
    <location>
        <begin position="1"/>
        <end position="36"/>
    </location>
</feature>
<organism evidence="2 3">
    <name type="scientific">Thalassiosira oceanica</name>
    <name type="common">Marine diatom</name>
    <dbReference type="NCBI Taxonomy" id="159749"/>
    <lineage>
        <taxon>Eukaryota</taxon>
        <taxon>Sar</taxon>
        <taxon>Stramenopiles</taxon>
        <taxon>Ochrophyta</taxon>
        <taxon>Bacillariophyta</taxon>
        <taxon>Coscinodiscophyceae</taxon>
        <taxon>Thalassiosirophycidae</taxon>
        <taxon>Thalassiosirales</taxon>
        <taxon>Thalassiosiraceae</taxon>
        <taxon>Thalassiosira</taxon>
    </lineage>
</organism>
<evidence type="ECO:0000256" key="1">
    <source>
        <dbReference type="SAM" id="MobiDB-lite"/>
    </source>
</evidence>